<dbReference type="GO" id="GO:0031956">
    <property type="term" value="F:medium-chain fatty acid-CoA ligase activity"/>
    <property type="evidence" value="ECO:0007669"/>
    <property type="project" value="TreeGrafter"/>
</dbReference>
<evidence type="ECO:0000256" key="2">
    <source>
        <dbReference type="ARBA" id="ARBA00022598"/>
    </source>
</evidence>
<proteinExistence type="inferred from homology"/>
<evidence type="ECO:0000259" key="3">
    <source>
        <dbReference type="Pfam" id="PF00501"/>
    </source>
</evidence>
<keyword evidence="2 5" id="KW-0436">Ligase</keyword>
<dbReference type="EMBL" id="NBWZ01000001">
    <property type="protein sequence ID" value="RFA10470.1"/>
    <property type="molecule type" value="Genomic_DNA"/>
</dbReference>
<evidence type="ECO:0000256" key="1">
    <source>
        <dbReference type="ARBA" id="ARBA00006432"/>
    </source>
</evidence>
<dbReference type="InterPro" id="IPR042099">
    <property type="entry name" value="ANL_N_sf"/>
</dbReference>
<dbReference type="Gene3D" id="3.40.50.12780">
    <property type="entry name" value="N-terminal domain of ligase-like"/>
    <property type="match status" value="1"/>
</dbReference>
<evidence type="ECO:0000313" key="5">
    <source>
        <dbReference type="EMBL" id="RFA10470.1"/>
    </source>
</evidence>
<dbReference type="OrthoDB" id="9803968at2"/>
<dbReference type="AlphaFoldDB" id="A0A3E0VM11"/>
<dbReference type="InterPro" id="IPR020845">
    <property type="entry name" value="AMP-binding_CS"/>
</dbReference>
<keyword evidence="6" id="KW-1185">Reference proteome</keyword>
<gene>
    <name evidence="5" type="ORF">B7R54_15610</name>
</gene>
<comment type="similarity">
    <text evidence="1">Belongs to the ATP-dependent AMP-binding enzyme family.</text>
</comment>
<feature type="domain" description="AMP-binding enzyme C-terminal" evidence="4">
    <location>
        <begin position="459"/>
        <end position="536"/>
    </location>
</feature>
<dbReference type="RefSeq" id="WP_116415845.1">
    <property type="nucleotide sequence ID" value="NZ_NBWZ01000001.1"/>
</dbReference>
<dbReference type="InterPro" id="IPR025110">
    <property type="entry name" value="AMP-bd_C"/>
</dbReference>
<dbReference type="Pfam" id="PF00501">
    <property type="entry name" value="AMP-binding"/>
    <property type="match status" value="1"/>
</dbReference>
<name>A0A3E0VM11_9MICO</name>
<evidence type="ECO:0000313" key="6">
    <source>
        <dbReference type="Proteomes" id="UP000256486"/>
    </source>
</evidence>
<dbReference type="PANTHER" id="PTHR43201">
    <property type="entry name" value="ACYL-COA SYNTHETASE"/>
    <property type="match status" value="1"/>
</dbReference>
<feature type="domain" description="AMP-dependent synthetase/ligase" evidence="3">
    <location>
        <begin position="39"/>
        <end position="409"/>
    </location>
</feature>
<dbReference type="GO" id="GO:0006631">
    <property type="term" value="P:fatty acid metabolic process"/>
    <property type="evidence" value="ECO:0007669"/>
    <property type="project" value="TreeGrafter"/>
</dbReference>
<dbReference type="Gene3D" id="3.30.300.30">
    <property type="match status" value="1"/>
</dbReference>
<comment type="caution">
    <text evidence="5">The sequence shown here is derived from an EMBL/GenBank/DDBJ whole genome shotgun (WGS) entry which is preliminary data.</text>
</comment>
<dbReference type="InterPro" id="IPR000873">
    <property type="entry name" value="AMP-dep_synth/lig_dom"/>
</dbReference>
<dbReference type="Pfam" id="PF13193">
    <property type="entry name" value="AMP-binding_C"/>
    <property type="match status" value="1"/>
</dbReference>
<accession>A0A3E0VM11</accession>
<dbReference type="PANTHER" id="PTHR43201:SF5">
    <property type="entry name" value="MEDIUM-CHAIN ACYL-COA LIGASE ACSF2, MITOCHONDRIAL"/>
    <property type="match status" value="1"/>
</dbReference>
<dbReference type="SUPFAM" id="SSF56801">
    <property type="entry name" value="Acetyl-CoA synthetase-like"/>
    <property type="match status" value="1"/>
</dbReference>
<reference evidence="5 6" key="1">
    <citation type="submission" date="2017-04" db="EMBL/GenBank/DDBJ databases">
        <title>Comparative genome analysis of Subtercola boreus.</title>
        <authorList>
            <person name="Cho Y.-J."/>
            <person name="Cho A."/>
            <person name="Kim O.-S."/>
            <person name="Lee J.-I."/>
        </authorList>
    </citation>
    <scope>NUCLEOTIDE SEQUENCE [LARGE SCALE GENOMIC DNA]</scope>
    <source>
        <strain evidence="5 6">K300</strain>
    </source>
</reference>
<evidence type="ECO:0000259" key="4">
    <source>
        <dbReference type="Pfam" id="PF13193"/>
    </source>
</evidence>
<dbReference type="PROSITE" id="PS00455">
    <property type="entry name" value="AMP_BINDING"/>
    <property type="match status" value="1"/>
</dbReference>
<sequence length="552" mass="60062">MTTTDNTTQKHTRYTAEQVDDFERTGQWDTGSLASHLDELATNGPDRIALTDRNSTLTRGELHDQSRRLALSLKKLGISHGDRVQVQLPNWNEFVVIYLALARLGAVLVPTMPVYRGDEVKFVIDNSGAKMSIVTANFRHFDYQTMIEDIRATTPALENVVIVRGETTGSALSYDDLIAGDHVPTDAELGPLPSSNDTHAVIYTSGTESRPKGCEHTFATMSFTARRLATDVFQLTEDDIMFMPTPVTHATGLAAGVMLPLLYGAAIHLVDVWEPNDGLRRIAEYQTTVSMSATPFLQMALAALKADPTHDVSSMRVWASAGAPIPEALLREWHAFFPGCLALPVYGNSEALIVTAMQHDDPGEKALTSDGRPASGVTLEIRDEAGVALGEGQEGEITFRSPGMLLGYWNDPEKTDAAIGPDGFFHSGDLGRVDGGYLRVTGRIKDLIIRGGLNISAREVEENAAYHPGIQAIAAVSMPDERMGEKVCAFIVPAGEERVSIGELAAYLQNERHIAPPKCPERIIFIDELPTTATGKVKKFELRQLASLPVEA</sequence>
<protein>
    <submittedName>
        <fullName evidence="5">Cyclohexanecarboxylate-CoA ligase</fullName>
    </submittedName>
</protein>
<organism evidence="5 6">
    <name type="scientific">Subtercola boreus</name>
    <dbReference type="NCBI Taxonomy" id="120213"/>
    <lineage>
        <taxon>Bacteria</taxon>
        <taxon>Bacillati</taxon>
        <taxon>Actinomycetota</taxon>
        <taxon>Actinomycetes</taxon>
        <taxon>Micrococcales</taxon>
        <taxon>Microbacteriaceae</taxon>
        <taxon>Subtercola</taxon>
    </lineage>
</organism>
<dbReference type="InterPro" id="IPR045851">
    <property type="entry name" value="AMP-bd_C_sf"/>
</dbReference>
<dbReference type="Proteomes" id="UP000256486">
    <property type="component" value="Unassembled WGS sequence"/>
</dbReference>